<organism evidence="1 2">
    <name type="scientific">Eumeta variegata</name>
    <name type="common">Bagworm moth</name>
    <name type="synonym">Eumeta japonica</name>
    <dbReference type="NCBI Taxonomy" id="151549"/>
    <lineage>
        <taxon>Eukaryota</taxon>
        <taxon>Metazoa</taxon>
        <taxon>Ecdysozoa</taxon>
        <taxon>Arthropoda</taxon>
        <taxon>Hexapoda</taxon>
        <taxon>Insecta</taxon>
        <taxon>Pterygota</taxon>
        <taxon>Neoptera</taxon>
        <taxon>Endopterygota</taxon>
        <taxon>Lepidoptera</taxon>
        <taxon>Glossata</taxon>
        <taxon>Ditrysia</taxon>
        <taxon>Tineoidea</taxon>
        <taxon>Psychidae</taxon>
        <taxon>Oiketicinae</taxon>
        <taxon>Eumeta</taxon>
    </lineage>
</organism>
<accession>A0A4C1UNR2</accession>
<dbReference type="AlphaFoldDB" id="A0A4C1UNR2"/>
<dbReference type="InterPro" id="IPR052709">
    <property type="entry name" value="Transposase-MT_Hybrid"/>
</dbReference>
<gene>
    <name evidence="1" type="ORF">EVAR_102854_1</name>
</gene>
<comment type="caution">
    <text evidence="1">The sequence shown here is derived from an EMBL/GenBank/DDBJ whole genome shotgun (WGS) entry which is preliminary data.</text>
</comment>
<evidence type="ECO:0000313" key="2">
    <source>
        <dbReference type="Proteomes" id="UP000299102"/>
    </source>
</evidence>
<dbReference type="EMBL" id="BGZK01000196">
    <property type="protein sequence ID" value="GBP27602.1"/>
    <property type="molecule type" value="Genomic_DNA"/>
</dbReference>
<proteinExistence type="predicted"/>
<evidence type="ECO:0008006" key="3">
    <source>
        <dbReference type="Google" id="ProtNLM"/>
    </source>
</evidence>
<sequence length="122" mass="14475">MCHDFRCHLSQQESYNRLRLSFHDEAPSLATVYNRFNEFKRGRTDLTDDLREGRLSTATTEDNISAVRLMIETFKRVIWRQIRISLDIGISRVHKILHDHLAVRKLCIRWISHNLTEAQKRG</sequence>
<evidence type="ECO:0000313" key="1">
    <source>
        <dbReference type="EMBL" id="GBP27602.1"/>
    </source>
</evidence>
<dbReference type="PANTHER" id="PTHR46060">
    <property type="entry name" value="MARINER MOS1 TRANSPOSASE-LIKE PROTEIN"/>
    <property type="match status" value="1"/>
</dbReference>
<reference evidence="1 2" key="1">
    <citation type="journal article" date="2019" name="Commun. Biol.">
        <title>The bagworm genome reveals a unique fibroin gene that provides high tensile strength.</title>
        <authorList>
            <person name="Kono N."/>
            <person name="Nakamura H."/>
            <person name="Ohtoshi R."/>
            <person name="Tomita M."/>
            <person name="Numata K."/>
            <person name="Arakawa K."/>
        </authorList>
    </citation>
    <scope>NUCLEOTIDE SEQUENCE [LARGE SCALE GENOMIC DNA]</scope>
</reference>
<protein>
    <recommendedName>
        <fullName evidence="3">Mos1 transposase HTH domain-containing protein</fullName>
    </recommendedName>
</protein>
<dbReference type="OrthoDB" id="10017160at2759"/>
<dbReference type="PANTHER" id="PTHR46060:SF1">
    <property type="entry name" value="MARINER MOS1 TRANSPOSASE-LIKE PROTEIN"/>
    <property type="match status" value="1"/>
</dbReference>
<name>A0A4C1UNR2_EUMVA</name>
<keyword evidence="2" id="KW-1185">Reference proteome</keyword>
<dbReference type="Proteomes" id="UP000299102">
    <property type="component" value="Unassembled WGS sequence"/>
</dbReference>
<dbReference type="STRING" id="151549.A0A4C1UNR2"/>